<gene>
    <name evidence="3" type="ordered locus">Ecym_2465</name>
</gene>
<dbReference type="GO" id="GO:0042171">
    <property type="term" value="F:lysophosphatidic acid acyltransferase activity"/>
    <property type="evidence" value="ECO:0007669"/>
    <property type="project" value="TreeGrafter"/>
</dbReference>
<dbReference type="Gene3D" id="3.40.50.1820">
    <property type="entry name" value="alpha/beta hydrolase"/>
    <property type="match status" value="1"/>
</dbReference>
<dbReference type="GeneID" id="11473097"/>
<evidence type="ECO:0000313" key="3">
    <source>
        <dbReference type="EMBL" id="AET38191.1"/>
    </source>
</evidence>
<dbReference type="InParanoid" id="G8JPT3"/>
<accession>G8JPT3</accession>
<dbReference type="GO" id="GO:0055088">
    <property type="term" value="P:lipid homeostasis"/>
    <property type="evidence" value="ECO:0007669"/>
    <property type="project" value="TreeGrafter"/>
</dbReference>
<dbReference type="AlphaFoldDB" id="G8JPT3"/>
<dbReference type="InterPro" id="IPR029058">
    <property type="entry name" value="AB_hydrolase_fold"/>
</dbReference>
<dbReference type="PANTHER" id="PTHR42886:SF29">
    <property type="entry name" value="PUMMELIG, ISOFORM A"/>
    <property type="match status" value="1"/>
</dbReference>
<reference evidence="4" key="1">
    <citation type="journal article" date="2012" name="G3 (Bethesda)">
        <title>Pichia sorbitophila, an interspecies yeast hybrid reveals early steps of genome resolution following polyploidization.</title>
        <authorList>
            <person name="Leh Louis V."/>
            <person name="Despons L."/>
            <person name="Friedrich A."/>
            <person name="Martin T."/>
            <person name="Durrens P."/>
            <person name="Casaregola S."/>
            <person name="Neuveglise C."/>
            <person name="Fairhead C."/>
            <person name="Marck C."/>
            <person name="Cruz J.A."/>
            <person name="Straub M.L."/>
            <person name="Kugler V."/>
            <person name="Sacerdot C."/>
            <person name="Uzunov Z."/>
            <person name="Thierry A."/>
            <person name="Weiss S."/>
            <person name="Bleykasten C."/>
            <person name="De Montigny J."/>
            <person name="Jacques N."/>
            <person name="Jung P."/>
            <person name="Lemaire M."/>
            <person name="Mallet S."/>
            <person name="Morel G."/>
            <person name="Richard G.F."/>
            <person name="Sarkar A."/>
            <person name="Savel G."/>
            <person name="Schacherer J."/>
            <person name="Seret M.L."/>
            <person name="Talla E."/>
            <person name="Samson G."/>
            <person name="Jubin C."/>
            <person name="Poulain J."/>
            <person name="Vacherie B."/>
            <person name="Barbe V."/>
            <person name="Pelletier E."/>
            <person name="Sherman D.J."/>
            <person name="Westhof E."/>
            <person name="Weissenbach J."/>
            <person name="Baret P.V."/>
            <person name="Wincker P."/>
            <person name="Gaillardin C."/>
            <person name="Dujon B."/>
            <person name="Souciet J.L."/>
        </authorList>
    </citation>
    <scope>NUCLEOTIDE SEQUENCE [LARGE SCALE GENOMIC DNA]</scope>
    <source>
        <strain evidence="4">CBS 270.75 / DBVPG 7215 / KCTC 17166 / NRRL Y-17582</strain>
    </source>
</reference>
<dbReference type="SUPFAM" id="SSF53474">
    <property type="entry name" value="alpha/beta-Hydrolases"/>
    <property type="match status" value="1"/>
</dbReference>
<dbReference type="KEGG" id="erc:Ecym_2465"/>
<dbReference type="STRING" id="931890.G8JPT3"/>
<dbReference type="OrthoDB" id="7457040at2759"/>
<comment type="similarity">
    <text evidence="1">Belongs to the peptidase S33 family. ABHD4/ABHD5 subfamily.</text>
</comment>
<dbReference type="FunCoup" id="G8JPT3">
    <property type="interactions" value="164"/>
</dbReference>
<evidence type="ECO:0000313" key="4">
    <source>
        <dbReference type="Proteomes" id="UP000006790"/>
    </source>
</evidence>
<keyword evidence="4" id="KW-1185">Reference proteome</keyword>
<feature type="domain" description="AB hydrolase-1" evidence="2">
    <location>
        <begin position="138"/>
        <end position="415"/>
    </location>
</feature>
<dbReference type="GO" id="GO:0035965">
    <property type="term" value="P:cardiolipin acyl-chain remodeling"/>
    <property type="evidence" value="ECO:0007669"/>
    <property type="project" value="EnsemblFungi"/>
</dbReference>
<dbReference type="Pfam" id="PF00561">
    <property type="entry name" value="Abhydrolase_1"/>
    <property type="match status" value="1"/>
</dbReference>
<dbReference type="RefSeq" id="XP_003645008.1">
    <property type="nucleotide sequence ID" value="XM_003644960.1"/>
</dbReference>
<dbReference type="OMA" id="AFHSMMQ"/>
<dbReference type="EMBL" id="CP002498">
    <property type="protein sequence ID" value="AET38191.1"/>
    <property type="molecule type" value="Genomic_DNA"/>
</dbReference>
<dbReference type="InterPro" id="IPR000073">
    <property type="entry name" value="AB_hydrolase_1"/>
</dbReference>
<dbReference type="GO" id="GO:0004623">
    <property type="term" value="F:phospholipase A2 activity"/>
    <property type="evidence" value="ECO:0007669"/>
    <property type="project" value="EnsemblFungi"/>
</dbReference>
<dbReference type="GO" id="GO:0005743">
    <property type="term" value="C:mitochondrial inner membrane"/>
    <property type="evidence" value="ECO:0007669"/>
    <property type="project" value="EnsemblFungi"/>
</dbReference>
<dbReference type="Proteomes" id="UP000006790">
    <property type="component" value="Chromosome 2"/>
</dbReference>
<dbReference type="GO" id="GO:0006654">
    <property type="term" value="P:phosphatidic acid biosynthetic process"/>
    <property type="evidence" value="ECO:0007669"/>
    <property type="project" value="TreeGrafter"/>
</dbReference>
<dbReference type="PANTHER" id="PTHR42886">
    <property type="entry name" value="RE40534P-RELATED"/>
    <property type="match status" value="1"/>
</dbReference>
<dbReference type="HOGENOM" id="CLU_017361_3_1_1"/>
<evidence type="ECO:0000256" key="1">
    <source>
        <dbReference type="ARBA" id="ARBA00038097"/>
    </source>
</evidence>
<dbReference type="eggNOG" id="KOG4409">
    <property type="taxonomic scope" value="Eukaryota"/>
</dbReference>
<sequence>MFIKNNKASPVPNILRCLINSSQFSIERNKYGANMSSFTSPKPTPPTAIPLMEILLNIPSLFPMPLKESWKDYKIFHDDVDKFQTGLLSTLPFFPSAADGKIGEIIRTPVDEEGNYINEFCIRPNSPPVNPKDSKMHHLIFVHGYGAGLGFFLKNFENIKLLNNSWTIHAIDFPGYGFSSRPKFPFSINKNTASEVENWFHDRFEIWLQKRGLLEDQERNLVLAHSLGAYLIALYAQSRPKHLKKLIMCSPAGICPSNKVIKQPPWWFVKLWDRNLSPFSLVRNSGIFGSKLTSGWSFRRFKQFLNEGTMGESQFQALHRYAYAIFNKPGSGEYLLSFVLKCGGDPRSPLLSRLFNSQAADSFKAQCDWLWMYGDQDWMDCKGGEQASDFIVRHIGKESNVHVIPQSGHHLYLDNYSVFNELLQAEMAKMSGLHTTQP</sequence>
<name>G8JPT3_ERECY</name>
<evidence type="ECO:0000259" key="2">
    <source>
        <dbReference type="Pfam" id="PF00561"/>
    </source>
</evidence>
<protein>
    <recommendedName>
        <fullName evidence="2">AB hydrolase-1 domain-containing protein</fullName>
    </recommendedName>
</protein>
<organism evidence="3 4">
    <name type="scientific">Eremothecium cymbalariae (strain CBS 270.75 / DBVPG 7215 / KCTC 17166 / NRRL Y-17582)</name>
    <name type="common">Yeast</name>
    <dbReference type="NCBI Taxonomy" id="931890"/>
    <lineage>
        <taxon>Eukaryota</taxon>
        <taxon>Fungi</taxon>
        <taxon>Dikarya</taxon>
        <taxon>Ascomycota</taxon>
        <taxon>Saccharomycotina</taxon>
        <taxon>Saccharomycetes</taxon>
        <taxon>Saccharomycetales</taxon>
        <taxon>Saccharomycetaceae</taxon>
        <taxon>Eremothecium</taxon>
    </lineage>
</organism>
<proteinExistence type="inferred from homology"/>